<dbReference type="EMBL" id="BGZK01000517">
    <property type="protein sequence ID" value="GBP48123.1"/>
    <property type="molecule type" value="Genomic_DNA"/>
</dbReference>
<feature type="compositionally biased region" description="Acidic residues" evidence="1">
    <location>
        <begin position="102"/>
        <end position="116"/>
    </location>
</feature>
<reference evidence="2 3" key="1">
    <citation type="journal article" date="2019" name="Commun. Biol.">
        <title>The bagworm genome reveals a unique fibroin gene that provides high tensile strength.</title>
        <authorList>
            <person name="Kono N."/>
            <person name="Nakamura H."/>
            <person name="Ohtoshi R."/>
            <person name="Tomita M."/>
            <person name="Numata K."/>
            <person name="Arakawa K."/>
        </authorList>
    </citation>
    <scope>NUCLEOTIDE SEQUENCE [LARGE SCALE GENOMIC DNA]</scope>
</reference>
<feature type="region of interest" description="Disordered" evidence="1">
    <location>
        <begin position="293"/>
        <end position="329"/>
    </location>
</feature>
<evidence type="ECO:0000313" key="3">
    <source>
        <dbReference type="Proteomes" id="UP000299102"/>
    </source>
</evidence>
<dbReference type="OrthoDB" id="2017974at2759"/>
<sequence>MASTGRLERGYSCVRLAEDAVLAGFTPLMYMDPATAWCSIDAPISPHVFEHALRTRKLLFFGTEYLVGVEPPVLKLEYPAGEPPRYVSAVERAAPAHHAPEDEPLQDVSEDSEGEECASGGALTLAGSAGDAGEGAEGADEATRRLLRRKEQLEARRATMERRRQRMQVLIISVLFRSSAHSSFGSSSLPGCKRSKWEKFVIWHKSRLADGNVGAIIINSLSPFVYFKRRIHFDKPVNINSITMAGSEPKVHELLHSRLAIGNRSLAAWTSALAQPGPPRARNAAAGPAQKRLLPYTGRDQPAASETATAPRRRAAAPGGQGRGCRSSRCCPGSPPSLSPCNKCQVAVALNFSNDSNDAFCQLWRLITQDSTKYTYRCRDVVPLTINMYQWCVKRAASAARRAGGRSSHGAHPHASGGGPAAASRAPTHIPICETRIWETIRGHKLSAFA</sequence>
<keyword evidence="3" id="KW-1185">Reference proteome</keyword>
<comment type="caution">
    <text evidence="2">The sequence shown here is derived from an EMBL/GenBank/DDBJ whole genome shotgun (WGS) entry which is preliminary data.</text>
</comment>
<feature type="compositionally biased region" description="Low complexity" evidence="1">
    <location>
        <begin position="118"/>
        <end position="129"/>
    </location>
</feature>
<evidence type="ECO:0000256" key="1">
    <source>
        <dbReference type="SAM" id="MobiDB-lite"/>
    </source>
</evidence>
<feature type="region of interest" description="Disordered" evidence="1">
    <location>
        <begin position="403"/>
        <end position="426"/>
    </location>
</feature>
<proteinExistence type="predicted"/>
<protein>
    <submittedName>
        <fullName evidence="2">Uncharacterized protein</fullName>
    </submittedName>
</protein>
<feature type="region of interest" description="Disordered" evidence="1">
    <location>
        <begin position="92"/>
        <end position="143"/>
    </location>
</feature>
<dbReference type="STRING" id="151549.A0A4C1WAP4"/>
<name>A0A4C1WAP4_EUMVA</name>
<organism evidence="2 3">
    <name type="scientific">Eumeta variegata</name>
    <name type="common">Bagworm moth</name>
    <name type="synonym">Eumeta japonica</name>
    <dbReference type="NCBI Taxonomy" id="151549"/>
    <lineage>
        <taxon>Eukaryota</taxon>
        <taxon>Metazoa</taxon>
        <taxon>Ecdysozoa</taxon>
        <taxon>Arthropoda</taxon>
        <taxon>Hexapoda</taxon>
        <taxon>Insecta</taxon>
        <taxon>Pterygota</taxon>
        <taxon>Neoptera</taxon>
        <taxon>Endopterygota</taxon>
        <taxon>Lepidoptera</taxon>
        <taxon>Glossata</taxon>
        <taxon>Ditrysia</taxon>
        <taxon>Tineoidea</taxon>
        <taxon>Psychidae</taxon>
        <taxon>Oiketicinae</taxon>
        <taxon>Eumeta</taxon>
    </lineage>
</organism>
<dbReference type="AlphaFoldDB" id="A0A4C1WAP4"/>
<dbReference type="Proteomes" id="UP000299102">
    <property type="component" value="Unassembled WGS sequence"/>
</dbReference>
<accession>A0A4C1WAP4</accession>
<gene>
    <name evidence="2" type="ORF">EVAR_74628_1</name>
</gene>
<evidence type="ECO:0000313" key="2">
    <source>
        <dbReference type="EMBL" id="GBP48123.1"/>
    </source>
</evidence>